<dbReference type="KEGG" id="acin:CBP34_12115"/>
<evidence type="ECO:0000313" key="2">
    <source>
        <dbReference type="Proteomes" id="UP000194432"/>
    </source>
</evidence>
<dbReference type="EMBL" id="CP021361">
    <property type="protein sequence ID" value="ART52247.1"/>
    <property type="molecule type" value="Genomic_DNA"/>
</dbReference>
<gene>
    <name evidence="1" type="ORF">CBP34_12115</name>
</gene>
<dbReference type="Proteomes" id="UP000194432">
    <property type="component" value="Chromosome 1"/>
</dbReference>
<name>A0A240U4A5_9BURK</name>
<protein>
    <submittedName>
        <fullName evidence="1">Uncharacterized protein</fullName>
    </submittedName>
</protein>
<organism evidence="1 2">
    <name type="scientific">Acidovorax carolinensis</name>
    <dbReference type="NCBI Taxonomy" id="553814"/>
    <lineage>
        <taxon>Bacteria</taxon>
        <taxon>Pseudomonadati</taxon>
        <taxon>Pseudomonadota</taxon>
        <taxon>Betaproteobacteria</taxon>
        <taxon>Burkholderiales</taxon>
        <taxon>Comamonadaceae</taxon>
        <taxon>Acidovorax</taxon>
    </lineage>
</organism>
<sequence length="145" mass="16146">MNNFQLPEVTPSASAVAPRHSVKRRIDPIDAPARPLGSKRLALIAKRTNAAASTSDRHAERIAEGDTLLTNHDGTVTFLLRATRYGLLMERTQRQASGMRLVQTMVFHDVKSFDRWCAVEPLRFDDGLLFSKLGRQGHAAFSIHP</sequence>
<reference evidence="1 2" key="1">
    <citation type="submission" date="2017-05" db="EMBL/GenBank/DDBJ databases">
        <title>Polyphasic characterization of four soil-derived phenanthrene-degrading Acidovorax strains and proposal of Acidovorax phenanthrenivorans sp. nov.</title>
        <authorList>
            <person name="Singleton D.R."/>
            <person name="Lee J."/>
            <person name="Dickey A.N."/>
            <person name="Stroud A."/>
            <person name="Scholl E.H."/>
            <person name="Wright F.A."/>
            <person name="Aitken M.D."/>
        </authorList>
    </citation>
    <scope>NUCLEOTIDE SEQUENCE [LARGE SCALE GENOMIC DNA]</scope>
    <source>
        <strain evidence="1">NA3</strain>
    </source>
</reference>
<dbReference type="RefSeq" id="WP_094098161.1">
    <property type="nucleotide sequence ID" value="NZ_CP021361.1"/>
</dbReference>
<keyword evidence="2" id="KW-1185">Reference proteome</keyword>
<evidence type="ECO:0000313" key="1">
    <source>
        <dbReference type="EMBL" id="ART52247.1"/>
    </source>
</evidence>
<dbReference type="AlphaFoldDB" id="A0A240U4A5"/>
<accession>A0A240U4A5</accession>
<proteinExistence type="predicted"/>